<protein>
    <submittedName>
        <fullName evidence="1">Uncharacterized protein</fullName>
    </submittedName>
</protein>
<sequence length="42" mass="5050">MHTKIKEGPIYYLCWVKEQSQSQTRQGYFAKTKFHFGNPSQR</sequence>
<proteinExistence type="predicted"/>
<accession>E1YDC9</accession>
<organism evidence="1">
    <name type="scientific">uncultured Desulfobacterium sp</name>
    <dbReference type="NCBI Taxonomy" id="201089"/>
    <lineage>
        <taxon>Bacteria</taxon>
        <taxon>Pseudomonadati</taxon>
        <taxon>Thermodesulfobacteriota</taxon>
        <taxon>Desulfobacteria</taxon>
        <taxon>Desulfobacterales</taxon>
        <taxon>Desulfobacteriaceae</taxon>
        <taxon>Desulfobacterium</taxon>
        <taxon>environmental samples</taxon>
    </lineage>
</organism>
<name>E1YDC9_9BACT</name>
<dbReference type="AlphaFoldDB" id="E1YDC9"/>
<reference evidence="1" key="1">
    <citation type="journal article" date="2011" name="Environ. Microbiol.">
        <title>Genomic insights into the metabolic potential of the polycyclic aromatic hydrocarbon degrading sulfate-reducing Deltaproteobacterium N47.</title>
        <authorList>
            <person name="Bergmann F."/>
            <person name="Selesi D."/>
            <person name="Weinmaier T."/>
            <person name="Tischler P."/>
            <person name="Rattei T."/>
            <person name="Meckenstock R.U."/>
        </authorList>
    </citation>
    <scope>NUCLEOTIDE SEQUENCE</scope>
</reference>
<dbReference type="EMBL" id="FR695868">
    <property type="protein sequence ID" value="CBX28573.1"/>
    <property type="molecule type" value="Genomic_DNA"/>
</dbReference>
<evidence type="ECO:0000313" key="1">
    <source>
        <dbReference type="EMBL" id="CBX28573.1"/>
    </source>
</evidence>
<gene>
    <name evidence="1" type="ORF">N47_G38970</name>
</gene>